<accession>A0A1R2CKP4</accession>
<evidence type="ECO:0000256" key="1">
    <source>
        <dbReference type="SAM" id="MobiDB-lite"/>
    </source>
</evidence>
<name>A0A1R2CKP4_9CILI</name>
<keyword evidence="3" id="KW-1185">Reference proteome</keyword>
<protein>
    <submittedName>
        <fullName evidence="2">Uncharacterized protein</fullName>
    </submittedName>
</protein>
<gene>
    <name evidence="2" type="ORF">SteCoe_8340</name>
</gene>
<evidence type="ECO:0000313" key="3">
    <source>
        <dbReference type="Proteomes" id="UP000187209"/>
    </source>
</evidence>
<proteinExistence type="predicted"/>
<dbReference type="Proteomes" id="UP000187209">
    <property type="component" value="Unassembled WGS sequence"/>
</dbReference>
<feature type="region of interest" description="Disordered" evidence="1">
    <location>
        <begin position="13"/>
        <end position="33"/>
    </location>
</feature>
<evidence type="ECO:0000313" key="2">
    <source>
        <dbReference type="EMBL" id="OMJ89535.1"/>
    </source>
</evidence>
<organism evidence="2 3">
    <name type="scientific">Stentor coeruleus</name>
    <dbReference type="NCBI Taxonomy" id="5963"/>
    <lineage>
        <taxon>Eukaryota</taxon>
        <taxon>Sar</taxon>
        <taxon>Alveolata</taxon>
        <taxon>Ciliophora</taxon>
        <taxon>Postciliodesmatophora</taxon>
        <taxon>Heterotrichea</taxon>
        <taxon>Heterotrichida</taxon>
        <taxon>Stentoridae</taxon>
        <taxon>Stentor</taxon>
    </lineage>
</organism>
<dbReference type="EMBL" id="MPUH01000124">
    <property type="protein sequence ID" value="OMJ89535.1"/>
    <property type="molecule type" value="Genomic_DNA"/>
</dbReference>
<feature type="region of interest" description="Disordered" evidence="1">
    <location>
        <begin position="92"/>
        <end position="134"/>
    </location>
</feature>
<comment type="caution">
    <text evidence="2">The sequence shown here is derived from an EMBL/GenBank/DDBJ whole genome shotgun (WGS) entry which is preliminary data.</text>
</comment>
<dbReference type="AlphaFoldDB" id="A0A1R2CKP4"/>
<reference evidence="2 3" key="1">
    <citation type="submission" date="2016-11" db="EMBL/GenBank/DDBJ databases">
        <title>The macronuclear genome of Stentor coeruleus: a giant cell with tiny introns.</title>
        <authorList>
            <person name="Slabodnick M."/>
            <person name="Ruby J.G."/>
            <person name="Reiff S.B."/>
            <person name="Swart E.C."/>
            <person name="Gosai S."/>
            <person name="Prabakaran S."/>
            <person name="Witkowska E."/>
            <person name="Larue G.E."/>
            <person name="Fisher S."/>
            <person name="Freeman R.M."/>
            <person name="Gunawardena J."/>
            <person name="Chu W."/>
            <person name="Stover N.A."/>
            <person name="Gregory B.D."/>
            <person name="Nowacki M."/>
            <person name="Derisi J."/>
            <person name="Roy S.W."/>
            <person name="Marshall W.F."/>
            <person name="Sood P."/>
        </authorList>
    </citation>
    <scope>NUCLEOTIDE SEQUENCE [LARGE SCALE GENOMIC DNA]</scope>
    <source>
        <strain evidence="2">WM001</strain>
    </source>
</reference>
<feature type="compositionally biased region" description="Low complexity" evidence="1">
    <location>
        <begin position="15"/>
        <end position="29"/>
    </location>
</feature>
<sequence>MDSYFSNAKIRHYRQNSSRLSSRQSSESNHNFKNTPIFLSFSRITKPTSTDQTFFTSQDSESRSSTPIFLSAHKDSKKISYKHYRKSTASRFSKEKIDDFSSPESISYNHYSSRKQKSKILNSERPNDVDKKHNKNAYKFKDIRMKESPEKVMMIEKLLRPVTNSNKPRKSSSGSIRKKISVSNIRREVDKNINEKYTDFHQKSKDLLFRLKRSIFGIAK</sequence>
<feature type="compositionally biased region" description="Polar residues" evidence="1">
    <location>
        <begin position="102"/>
        <end position="111"/>
    </location>
</feature>